<gene>
    <name evidence="2" type="ORF">TbgDal_VII1200</name>
</gene>
<feature type="region of interest" description="Disordered" evidence="1">
    <location>
        <begin position="350"/>
        <end position="394"/>
    </location>
</feature>
<evidence type="ECO:0000313" key="2">
    <source>
        <dbReference type="EMBL" id="CBH12146.1"/>
    </source>
</evidence>
<dbReference type="KEGG" id="tbg:TbgDal_VII1200"/>
<dbReference type="GO" id="GO:0043161">
    <property type="term" value="P:proteasome-mediated ubiquitin-dependent protein catabolic process"/>
    <property type="evidence" value="ECO:0007669"/>
    <property type="project" value="InterPro"/>
</dbReference>
<dbReference type="GO" id="GO:0004842">
    <property type="term" value="F:ubiquitin-protein transferase activity"/>
    <property type="evidence" value="ECO:0007669"/>
    <property type="project" value="InterPro"/>
</dbReference>
<dbReference type="PANTHER" id="PTHR12170">
    <property type="entry name" value="MACROPHAGE ERYTHROBLAST ATTACHER-RELATED"/>
    <property type="match status" value="1"/>
</dbReference>
<dbReference type="PANTHER" id="PTHR12170:SF2">
    <property type="entry name" value="E3 UBIQUITIN-PROTEIN TRANSFERASE MAEA"/>
    <property type="match status" value="1"/>
</dbReference>
<feature type="compositionally biased region" description="Acidic residues" evidence="1">
    <location>
        <begin position="488"/>
        <end position="513"/>
    </location>
</feature>
<feature type="region of interest" description="Disordered" evidence="1">
    <location>
        <begin position="409"/>
        <end position="437"/>
    </location>
</feature>
<feature type="compositionally biased region" description="Basic and acidic residues" evidence="1">
    <location>
        <begin position="378"/>
        <end position="387"/>
    </location>
</feature>
<evidence type="ECO:0000256" key="1">
    <source>
        <dbReference type="SAM" id="MobiDB-lite"/>
    </source>
</evidence>
<dbReference type="GO" id="GO:0005737">
    <property type="term" value="C:cytoplasm"/>
    <property type="evidence" value="ECO:0007669"/>
    <property type="project" value="TreeGrafter"/>
</dbReference>
<feature type="region of interest" description="Disordered" evidence="1">
    <location>
        <begin position="830"/>
        <end position="867"/>
    </location>
</feature>
<dbReference type="GO" id="GO:0005634">
    <property type="term" value="C:nucleus"/>
    <property type="evidence" value="ECO:0007669"/>
    <property type="project" value="TreeGrafter"/>
</dbReference>
<dbReference type="AlphaFoldDB" id="C9ZS10"/>
<feature type="compositionally biased region" description="Acidic residues" evidence="1">
    <location>
        <begin position="412"/>
        <end position="423"/>
    </location>
</feature>
<reference evidence="3" key="1">
    <citation type="journal article" date="2010" name="PLoS Negl. Trop. Dis.">
        <title>The genome sequence of Trypanosoma brucei gambiense, causative agent of chronic human african trypanosomiasis.</title>
        <authorList>
            <person name="Jackson A.P."/>
            <person name="Sanders M."/>
            <person name="Berry A."/>
            <person name="McQuillan J."/>
            <person name="Aslett M.A."/>
            <person name="Quail M.A."/>
            <person name="Chukualim B."/>
            <person name="Capewell P."/>
            <person name="MacLeod A."/>
            <person name="Melville S.E."/>
            <person name="Gibson W."/>
            <person name="Barry J.D."/>
            <person name="Berriman M."/>
            <person name="Hertz-Fowler C."/>
        </authorList>
    </citation>
    <scope>NUCLEOTIDE SEQUENCE [LARGE SCALE GENOMIC DNA]</scope>
    <source>
        <strain evidence="3">MHOM/CI/86/DAL972</strain>
    </source>
</reference>
<feature type="region of interest" description="Disordered" evidence="1">
    <location>
        <begin position="463"/>
        <end position="551"/>
    </location>
</feature>
<dbReference type="GO" id="GO:0034657">
    <property type="term" value="C:GID complex"/>
    <property type="evidence" value="ECO:0007669"/>
    <property type="project" value="TreeGrafter"/>
</dbReference>
<dbReference type="VEuPathDB" id="TriTrypDB:Tbg972.7.1200"/>
<dbReference type="Proteomes" id="UP000002316">
    <property type="component" value="Chromosome 7"/>
</dbReference>
<accession>C9ZS10</accession>
<dbReference type="InterPro" id="IPR045098">
    <property type="entry name" value="Fyv10_fam"/>
</dbReference>
<proteinExistence type="predicted"/>
<feature type="region of interest" description="Disordered" evidence="1">
    <location>
        <begin position="155"/>
        <end position="218"/>
    </location>
</feature>
<dbReference type="GeneID" id="23862251"/>
<name>C9ZS10_TRYB9</name>
<sequence>MEHQNDRCTYSVRPHGKLQEYLLELESKLRNTAALLREFGTTPKGSDAEGSPANCTTSAAQSVGAYIEELQGEVEAYDELINERLKQIRHQADAASQVHVAYQKMFPDHSLKPNTISPAERKPSASRGVCCDGVRRYLSHFINWDPLEFARVPGGEDEANWDPRTSPAPRNSASSYPTEGIKGDGGDRNCGPWSHAHSMPNHQSQWSGAPCGPRGSGQQCGRRGIKSVVDDLVVRQLQYDGVPLTTTMEMDLGCYNGLAAACEKNPTRSSHPVSVAVPQEIRCRVLRPCSLREESVDILQMVTDAYPRTVQWIVNIVNLCISSADIPRTVMTTAEGLALLLEADANGAIPHTQQTRESESQSSKVFFPAVSAPEAEPTPDRDMRETQETPELGDVVRLHRSAAFLWSSQLNEEVEDGEDDELAEATSRDAGTDMAPDEEQDYLEEHEYYVGMEDLIHADVEADEVEEDEDDDGDGDGDDGRIFVNDSAGEEEDEVDEDMLEEGEDVGEEETEDDYRYLQQQRNAEEGGVGGGIRGRGEGGEKQGEPTASTEQNEVQLVAFVMQRLKVFLSDLVIITALQQLALMVSAARATMSDMTINGGEDGDTTSLTLQRAAEFALALCRHPSVAWRLAVENGFHQSHTLGDGDPQVSGDSARPSALLLSFRHILVALGYMPLALGNEHRRACEESQVNGNSHGGKQAQERLLWCVAPFLRLWGDNQRSYSRVGVPTDPMYGFVEDSRGTGGAAVAVPICTTPLVWQESVLMSLLDQVGKLKQLEELLQQEGHNVKQAASSFNATPQPESLLYRFIYPLSAPVLRNLDDCCERGLITTFGGSPSQRTSMSESPQGTPFRLPPPQQQPASPAAAISTQRRSIISGFRGMLQGWTGSRNNNRRNTDTDPAVTSGDEAQSQDPTASPKPSAPQHTVILELPHASTILLQQDELQRRATSALLYPKENLSFHSANPVRLLNSFVVWQPMFQKTMCYCPITRRRCIDACVHGITPEQYKEAPTSLTTGAESGFNPAQLLNCGHVISYRAMMALAERPQRLVRGSSNGVRCPYCTMVTPLEQSLMLSCIY</sequence>
<dbReference type="RefSeq" id="XP_011774429.1">
    <property type="nucleotide sequence ID" value="XM_011776127.1"/>
</dbReference>
<protein>
    <submittedName>
        <fullName evidence="2">Uncharacterized protein</fullName>
    </submittedName>
</protein>
<feature type="region of interest" description="Disordered" evidence="1">
    <location>
        <begin position="884"/>
        <end position="921"/>
    </location>
</feature>
<feature type="compositionally biased region" description="Polar residues" evidence="1">
    <location>
        <begin position="168"/>
        <end position="177"/>
    </location>
</feature>
<feature type="compositionally biased region" description="Basic and acidic residues" evidence="1">
    <location>
        <begin position="535"/>
        <end position="544"/>
    </location>
</feature>
<dbReference type="OrthoDB" id="1933281at2759"/>
<evidence type="ECO:0000313" key="3">
    <source>
        <dbReference type="Proteomes" id="UP000002316"/>
    </source>
</evidence>
<feature type="compositionally biased region" description="Acidic residues" evidence="1">
    <location>
        <begin position="463"/>
        <end position="477"/>
    </location>
</feature>
<dbReference type="EMBL" id="FN554970">
    <property type="protein sequence ID" value="CBH12146.1"/>
    <property type="molecule type" value="Genomic_DNA"/>
</dbReference>
<organism evidence="2 3">
    <name type="scientific">Trypanosoma brucei gambiense (strain MHOM/CI/86/DAL972)</name>
    <dbReference type="NCBI Taxonomy" id="679716"/>
    <lineage>
        <taxon>Eukaryota</taxon>
        <taxon>Discoba</taxon>
        <taxon>Euglenozoa</taxon>
        <taxon>Kinetoplastea</taxon>
        <taxon>Metakinetoplastina</taxon>
        <taxon>Trypanosomatida</taxon>
        <taxon>Trypanosomatidae</taxon>
        <taxon>Trypanosoma</taxon>
    </lineage>
</organism>
<feature type="compositionally biased region" description="Polar residues" evidence="1">
    <location>
        <begin position="831"/>
        <end position="847"/>
    </location>
</feature>